<organism evidence="2 3">
    <name type="scientific">Aspergillus minisclerotigenes</name>
    <dbReference type="NCBI Taxonomy" id="656917"/>
    <lineage>
        <taxon>Eukaryota</taxon>
        <taxon>Fungi</taxon>
        <taxon>Dikarya</taxon>
        <taxon>Ascomycota</taxon>
        <taxon>Pezizomycotina</taxon>
        <taxon>Eurotiomycetes</taxon>
        <taxon>Eurotiomycetidae</taxon>
        <taxon>Eurotiales</taxon>
        <taxon>Aspergillaceae</taxon>
        <taxon>Aspergillus</taxon>
        <taxon>Aspergillus subgen. Circumdati</taxon>
    </lineage>
</organism>
<dbReference type="AlphaFoldDB" id="A0A5N6IVK0"/>
<name>A0A5N6IVK0_9EURO</name>
<evidence type="ECO:0000313" key="2">
    <source>
        <dbReference type="EMBL" id="KAB8269263.1"/>
    </source>
</evidence>
<dbReference type="EMBL" id="ML732850">
    <property type="protein sequence ID" value="KAB8269263.1"/>
    <property type="molecule type" value="Genomic_DNA"/>
</dbReference>
<dbReference type="InterPro" id="IPR039970">
    <property type="entry name" value="TF_Grauzone"/>
</dbReference>
<dbReference type="PANTHER" id="PTHR23225">
    <property type="entry name" value="ZINC FINGER PROTEIN"/>
    <property type="match status" value="1"/>
</dbReference>
<reference evidence="2 3" key="1">
    <citation type="submission" date="2019-04" db="EMBL/GenBank/DDBJ databases">
        <title>Fungal friends and foes A comparative genomics study of 23 Aspergillus species from section Flavi.</title>
        <authorList>
            <consortium name="DOE Joint Genome Institute"/>
            <person name="Kjaerbolling I."/>
            <person name="Vesth T.C."/>
            <person name="Frisvad J.C."/>
            <person name="Nybo J.L."/>
            <person name="Theobald S."/>
            <person name="Kildgaard S."/>
            <person name="Petersen T.I."/>
            <person name="Kuo A."/>
            <person name="Sato A."/>
            <person name="Lyhne E.K."/>
            <person name="Kogle M.E."/>
            <person name="Wiebenga A."/>
            <person name="Kun R.S."/>
            <person name="Lubbers R.J."/>
            <person name="Makela M.R."/>
            <person name="Barry K."/>
            <person name="Chovatia M."/>
            <person name="Clum A."/>
            <person name="Daum C."/>
            <person name="Haridas S."/>
            <person name="He G."/>
            <person name="LaButti K."/>
            <person name="Lipzen A."/>
            <person name="Mondo S."/>
            <person name="Pangilinan J."/>
            <person name="Riley R."/>
            <person name="Salamov A."/>
            <person name="Simmons B.A."/>
            <person name="Magnuson J.K."/>
            <person name="Henrissat B."/>
            <person name="Mortensen U.H."/>
            <person name="Larsen T.O."/>
            <person name="De vries R.P."/>
            <person name="Grigoriev I.V."/>
            <person name="Machida M."/>
            <person name="Baker S.E."/>
            <person name="Andersen M.R."/>
        </authorList>
    </citation>
    <scope>NUCLEOTIDE SEQUENCE [LARGE SCALE GENOMIC DNA]</scope>
    <source>
        <strain evidence="2 3">CBS 117635</strain>
    </source>
</reference>
<dbReference type="GO" id="GO:0003700">
    <property type="term" value="F:DNA-binding transcription factor activity"/>
    <property type="evidence" value="ECO:0007669"/>
    <property type="project" value="InterPro"/>
</dbReference>
<evidence type="ECO:0008006" key="4">
    <source>
        <dbReference type="Google" id="ProtNLM"/>
    </source>
</evidence>
<dbReference type="Proteomes" id="UP000326289">
    <property type="component" value="Unassembled WGS sequence"/>
</dbReference>
<evidence type="ECO:0000313" key="3">
    <source>
        <dbReference type="Proteomes" id="UP000326289"/>
    </source>
</evidence>
<feature type="region of interest" description="Disordered" evidence="1">
    <location>
        <begin position="225"/>
        <end position="329"/>
    </location>
</feature>
<accession>A0A5N6IVK0</accession>
<evidence type="ECO:0000256" key="1">
    <source>
        <dbReference type="SAM" id="MobiDB-lite"/>
    </source>
</evidence>
<dbReference type="Gene3D" id="3.30.160.60">
    <property type="entry name" value="Classic Zinc Finger"/>
    <property type="match status" value="1"/>
</dbReference>
<sequence length="510" mass="57168">MGTQGEDTCCSRFSAGNKNSRSPRIMTLGVSFPLDQQPPSICYLRKDCRNSWTMDDPNSFTDFQHSSAQDYELFPDSDFADSMLCQRTAEIQRQISHVDHTMKTPWLPSSMPLSTPGVHLTQTASPYSMEASAFPMGSDISSPFGGAYSSSGAESPQSNDWRNMGCYMSPPSSCADTMLPLDHWGSCSPDPSANVESSIAPSQIVQNYPMPIPIAAELELDPELDPRLDTEPLPINEPTPVHSPNMHQHSQLDPTNDTLSYLGAGQAPDQDSFTLPSPPRVPANKNTGQKTTMCHNHGSKKSSRKKETLTSNSVRVCRTSSKSKTKKGTRPRRTFVCTFSRYGCTSSFTSKNEWKRHVTSQHVQLGFYRCDVGQCNVNNPSKGRPMSCTNDFNRKDLFTQHQRRMHAPWAKSNQATEEEKQQFDATLEAVRTRCWHEQRRPPSRSACGFCGEEFAGFQSWNQRMEHVGRHYEKGDVALDSEKEDIALRDWAIQEGILSWGGSRWQLASRR</sequence>
<proteinExistence type="predicted"/>
<feature type="compositionally biased region" description="Polar residues" evidence="1">
    <location>
        <begin position="284"/>
        <end position="294"/>
    </location>
</feature>
<keyword evidence="3" id="KW-1185">Reference proteome</keyword>
<gene>
    <name evidence="2" type="ORF">BDV30DRAFT_217073</name>
</gene>
<protein>
    <recommendedName>
        <fullName evidence="4">C2H2-type domain-containing protein</fullName>
    </recommendedName>
</protein>
<feature type="compositionally biased region" description="Polar residues" evidence="1">
    <location>
        <begin position="245"/>
        <end position="259"/>
    </location>
</feature>
<dbReference type="PANTHER" id="PTHR23225:SF2">
    <property type="entry name" value="AT09679P-RELATED"/>
    <property type="match status" value="1"/>
</dbReference>